<sequence length="343" mass="38125">MSEFVLHLSDADRLEALQLGAQELGRPVNLLEKDLWVVWCLGALFESSFAPDLTFKGGTSLSKAHKLITRFSEDVDITFDIRKLIPEMTDKHGEIPPTQSQQRKWTDEVKARLPRWVAKEMAPLLEERLAAQGVSAAIEVDEEAPSNLRLHYPAVAQGPGYIKPAVLLEFGGRSTGEPHQPIEVRCDLESISDRLGGVSFPHARPLVMNVVRTFWEKATAAHVYCKQNRLRGERYARHWYDLAAIYQSMHCDQVLVDRVVAKRVADHKSMFFVEKDAAGIKINYHAAIAGALHIVPEGEGRQTLEADYAAMMGEGILPEDAPSFDGVMAVCATLQDEANTLVA</sequence>
<protein>
    <recommendedName>
        <fullName evidence="3">Nucleotidyl transferase AbiEii/AbiGii toxin family protein</fullName>
    </recommendedName>
</protein>
<gene>
    <name evidence="1" type="ORF">CAL29_13545</name>
</gene>
<dbReference type="RefSeq" id="WP_094853514.1">
    <property type="nucleotide sequence ID" value="NZ_NEVM01000002.1"/>
</dbReference>
<name>A0A261SAU6_9BORD</name>
<evidence type="ECO:0000313" key="1">
    <source>
        <dbReference type="EMBL" id="OZI34524.1"/>
    </source>
</evidence>
<dbReference type="OrthoDB" id="9780929at2"/>
<dbReference type="InterPro" id="IPR014942">
    <property type="entry name" value="AbiEii"/>
</dbReference>
<reference evidence="2" key="1">
    <citation type="submission" date="2017-05" db="EMBL/GenBank/DDBJ databases">
        <title>Complete and WGS of Bordetella genogroups.</title>
        <authorList>
            <person name="Spilker T."/>
            <person name="Lipuma J."/>
        </authorList>
    </citation>
    <scope>NUCLEOTIDE SEQUENCE [LARGE SCALE GENOMIC DNA]</scope>
    <source>
        <strain evidence="2">AU16122</strain>
    </source>
</reference>
<comment type="caution">
    <text evidence="1">The sequence shown here is derived from an EMBL/GenBank/DDBJ whole genome shotgun (WGS) entry which is preliminary data.</text>
</comment>
<dbReference type="Pfam" id="PF08843">
    <property type="entry name" value="AbiEii"/>
    <property type="match status" value="1"/>
</dbReference>
<accession>A0A261SAU6</accession>
<dbReference type="AlphaFoldDB" id="A0A261SAU6"/>
<dbReference type="Proteomes" id="UP000216020">
    <property type="component" value="Unassembled WGS sequence"/>
</dbReference>
<dbReference type="EMBL" id="NEVM01000002">
    <property type="protein sequence ID" value="OZI34524.1"/>
    <property type="molecule type" value="Genomic_DNA"/>
</dbReference>
<dbReference type="Gene3D" id="3.10.450.620">
    <property type="entry name" value="JHP933, nucleotidyltransferase-like core domain"/>
    <property type="match status" value="1"/>
</dbReference>
<evidence type="ECO:0000313" key="2">
    <source>
        <dbReference type="Proteomes" id="UP000216020"/>
    </source>
</evidence>
<organism evidence="1 2">
    <name type="scientific">Bordetella genomosp. 10</name>
    <dbReference type="NCBI Taxonomy" id="1416804"/>
    <lineage>
        <taxon>Bacteria</taxon>
        <taxon>Pseudomonadati</taxon>
        <taxon>Pseudomonadota</taxon>
        <taxon>Betaproteobacteria</taxon>
        <taxon>Burkholderiales</taxon>
        <taxon>Alcaligenaceae</taxon>
        <taxon>Bordetella</taxon>
    </lineage>
</organism>
<evidence type="ECO:0008006" key="3">
    <source>
        <dbReference type="Google" id="ProtNLM"/>
    </source>
</evidence>
<keyword evidence="2" id="KW-1185">Reference proteome</keyword>
<proteinExistence type="predicted"/>